<feature type="domain" description="HTH lysR-type" evidence="5">
    <location>
        <begin position="7"/>
        <end position="63"/>
    </location>
</feature>
<dbReference type="PANTHER" id="PTHR30126">
    <property type="entry name" value="HTH-TYPE TRANSCRIPTIONAL REGULATOR"/>
    <property type="match status" value="1"/>
</dbReference>
<evidence type="ECO:0000256" key="4">
    <source>
        <dbReference type="ARBA" id="ARBA00023163"/>
    </source>
</evidence>
<dbReference type="GO" id="GO:0000976">
    <property type="term" value="F:transcription cis-regulatory region binding"/>
    <property type="evidence" value="ECO:0007669"/>
    <property type="project" value="TreeGrafter"/>
</dbReference>
<dbReference type="Pfam" id="PF03466">
    <property type="entry name" value="LysR_substrate"/>
    <property type="match status" value="1"/>
</dbReference>
<comment type="similarity">
    <text evidence="1">Belongs to the LysR transcriptional regulatory family.</text>
</comment>
<evidence type="ECO:0000313" key="6">
    <source>
        <dbReference type="EMBL" id="RJL20767.1"/>
    </source>
</evidence>
<keyword evidence="3" id="KW-0238">DNA-binding</keyword>
<dbReference type="OrthoDB" id="7506954at2"/>
<keyword evidence="2" id="KW-0805">Transcription regulation</keyword>
<dbReference type="EMBL" id="QZEW01000008">
    <property type="protein sequence ID" value="RJL20767.1"/>
    <property type="molecule type" value="Genomic_DNA"/>
</dbReference>
<sequence>MNISGSDLHLFRVFDSVVRNNGLSAAQVELSLSQPTISNHLTALEQRLGVKLCERGRRGFALTEKGRVVHQIALEVLAGLDQQSRRLSQLRGVMVGKVRIGIVDCVASDIHCRLPEALAAIAGNTPMVEVDLKIMRPGDISAALAENELDIGIGGFDSRLGVLSYHLLYHEEHRLYCGAGNVLAGMPEAAITRDLAYAQPWVHRGYWGGRRQRSFQRIDSDRIVYDIEAQMLMILSGAYVGLLPVHAAEAMVAAGRLRQLPVTDDDYVAEIELATRTGSLSRTIAHVRDELLRQHQDICRHQSERSAPDI</sequence>
<dbReference type="PANTHER" id="PTHR30126:SF98">
    <property type="entry name" value="HTH-TYPE TRANSCRIPTIONAL ACTIVATOR BAUR"/>
    <property type="match status" value="1"/>
</dbReference>
<dbReference type="PROSITE" id="PS50931">
    <property type="entry name" value="HTH_LYSR"/>
    <property type="match status" value="1"/>
</dbReference>
<name>A0A419ABE2_9RHOB</name>
<dbReference type="RefSeq" id="WP_119896651.1">
    <property type="nucleotide sequence ID" value="NZ_QNRC01000017.1"/>
</dbReference>
<evidence type="ECO:0000256" key="1">
    <source>
        <dbReference type="ARBA" id="ARBA00009437"/>
    </source>
</evidence>
<dbReference type="SUPFAM" id="SSF53850">
    <property type="entry name" value="Periplasmic binding protein-like II"/>
    <property type="match status" value="1"/>
</dbReference>
<dbReference type="Pfam" id="PF00126">
    <property type="entry name" value="HTH_1"/>
    <property type="match status" value="1"/>
</dbReference>
<evidence type="ECO:0000313" key="7">
    <source>
        <dbReference type="Proteomes" id="UP000283587"/>
    </source>
</evidence>
<keyword evidence="4" id="KW-0804">Transcription</keyword>
<dbReference type="InterPro" id="IPR005119">
    <property type="entry name" value="LysR_subst-bd"/>
</dbReference>
<dbReference type="PRINTS" id="PR00039">
    <property type="entry name" value="HTHLYSR"/>
</dbReference>
<dbReference type="SUPFAM" id="SSF46785">
    <property type="entry name" value="Winged helix' DNA-binding domain"/>
    <property type="match status" value="1"/>
</dbReference>
<dbReference type="InterPro" id="IPR036390">
    <property type="entry name" value="WH_DNA-bd_sf"/>
</dbReference>
<accession>A0A419ABE2</accession>
<dbReference type="AlphaFoldDB" id="A0A419ABE2"/>
<dbReference type="InterPro" id="IPR000847">
    <property type="entry name" value="LysR_HTH_N"/>
</dbReference>
<evidence type="ECO:0000256" key="3">
    <source>
        <dbReference type="ARBA" id="ARBA00023125"/>
    </source>
</evidence>
<keyword evidence="7" id="KW-1185">Reference proteome</keyword>
<dbReference type="Proteomes" id="UP000283587">
    <property type="component" value="Unassembled WGS sequence"/>
</dbReference>
<evidence type="ECO:0000256" key="2">
    <source>
        <dbReference type="ARBA" id="ARBA00023015"/>
    </source>
</evidence>
<organism evidence="6 7">
    <name type="scientific">Paracoccus siganidrum</name>
    <dbReference type="NCBI Taxonomy" id="1276757"/>
    <lineage>
        <taxon>Bacteria</taxon>
        <taxon>Pseudomonadati</taxon>
        <taxon>Pseudomonadota</taxon>
        <taxon>Alphaproteobacteria</taxon>
        <taxon>Rhodobacterales</taxon>
        <taxon>Paracoccaceae</taxon>
        <taxon>Paracoccus</taxon>
    </lineage>
</organism>
<evidence type="ECO:0000259" key="5">
    <source>
        <dbReference type="PROSITE" id="PS50931"/>
    </source>
</evidence>
<proteinExistence type="inferred from homology"/>
<dbReference type="InterPro" id="IPR036388">
    <property type="entry name" value="WH-like_DNA-bd_sf"/>
</dbReference>
<dbReference type="Gene3D" id="3.40.190.10">
    <property type="entry name" value="Periplasmic binding protein-like II"/>
    <property type="match status" value="2"/>
</dbReference>
<gene>
    <name evidence="6" type="ORF">D3P05_02715</name>
</gene>
<dbReference type="CDD" id="cd05466">
    <property type="entry name" value="PBP2_LTTR_substrate"/>
    <property type="match status" value="1"/>
</dbReference>
<comment type="caution">
    <text evidence="6">The sequence shown here is derived from an EMBL/GenBank/DDBJ whole genome shotgun (WGS) entry which is preliminary data.</text>
</comment>
<protein>
    <submittedName>
        <fullName evidence="6">LysR family transcriptional regulator</fullName>
    </submittedName>
</protein>
<reference evidence="7" key="1">
    <citation type="submission" date="2018-09" db="EMBL/GenBank/DDBJ databases">
        <title>Paracoccus onubensis nov. sp. a moderate halophilic bacterium isolated from Gruta de las Maravillas (Aracena, Spain).</title>
        <authorList>
            <person name="Jurado V."/>
            <person name="Gutierrez-Patricio S."/>
            <person name="Gonzalez-Pimentel J.L."/>
            <person name="Miller A.Z."/>
            <person name="Laiz L."/>
            <person name="Saiz-Jimenez C."/>
        </authorList>
    </citation>
    <scope>NUCLEOTIDE SEQUENCE [LARGE SCALE GENOMIC DNA]</scope>
    <source>
        <strain evidence="7">DSM 26381</strain>
    </source>
</reference>
<dbReference type="GO" id="GO:0003700">
    <property type="term" value="F:DNA-binding transcription factor activity"/>
    <property type="evidence" value="ECO:0007669"/>
    <property type="project" value="InterPro"/>
</dbReference>
<dbReference type="Gene3D" id="1.10.10.10">
    <property type="entry name" value="Winged helix-like DNA-binding domain superfamily/Winged helix DNA-binding domain"/>
    <property type="match status" value="1"/>
</dbReference>